<name>A0A2A4FJ45_9BURK</name>
<dbReference type="Proteomes" id="UP000217994">
    <property type="component" value="Unassembled WGS sequence"/>
</dbReference>
<proteinExistence type="predicted"/>
<comment type="caution">
    <text evidence="1">The sequence shown here is derived from an EMBL/GenBank/DDBJ whole genome shotgun (WGS) entry which is preliminary data.</text>
</comment>
<accession>A0A2A4FJ45</accession>
<dbReference type="AlphaFoldDB" id="A0A2A4FJ45"/>
<sequence>MAECSNCGKTFFIGGQTIDRHRYCGAQCAQAHSVLVIAERLPAVTVHQYVDDCRHGPCPICKREDGPIDVHAVHRVVSLVFVTQWATRRHVCCRRCGRKKQAMAILTSALWGWWGLPWGVVLTPIQIVRNVLGFARREPATATQQFELTVRRRLAAHHLRRAQHAAEPSPSPEMV</sequence>
<gene>
    <name evidence="1" type="ORF">BZL54_08550</name>
</gene>
<organism evidence="1 2">
    <name type="scientific">Burkholderia ubonensis subsp. mesacidophila</name>
    <dbReference type="NCBI Taxonomy" id="265293"/>
    <lineage>
        <taxon>Bacteria</taxon>
        <taxon>Pseudomonadati</taxon>
        <taxon>Pseudomonadota</taxon>
        <taxon>Betaproteobacteria</taxon>
        <taxon>Burkholderiales</taxon>
        <taxon>Burkholderiaceae</taxon>
        <taxon>Burkholderia</taxon>
        <taxon>Burkholderia cepacia complex</taxon>
    </lineage>
</organism>
<dbReference type="GeneID" id="69005976"/>
<protein>
    <submittedName>
        <fullName evidence="1">Uncharacterized protein</fullName>
    </submittedName>
</protein>
<evidence type="ECO:0000313" key="1">
    <source>
        <dbReference type="EMBL" id="PCE32692.1"/>
    </source>
</evidence>
<evidence type="ECO:0000313" key="2">
    <source>
        <dbReference type="Proteomes" id="UP000217994"/>
    </source>
</evidence>
<dbReference type="EMBL" id="MTZU01000024">
    <property type="protein sequence ID" value="PCE32692.1"/>
    <property type="molecule type" value="Genomic_DNA"/>
</dbReference>
<dbReference type="RefSeq" id="WP_084909163.1">
    <property type="nucleotide sequence ID" value="NZ_CP020738.1"/>
</dbReference>
<reference evidence="1 2" key="1">
    <citation type="submission" date="2017-01" db="EMBL/GenBank/DDBJ databases">
        <title>Whole-Genome Shotgun Sequencing of Two beta-Proteobacterial Species in Search of the Bulgecin Biosynthetic Cluster.</title>
        <authorList>
            <person name="Horsman M.E."/>
            <person name="Marous D.R."/>
            <person name="Li R."/>
            <person name="Oliver R.A."/>
            <person name="Byun B."/>
            <person name="Emrich S.J."/>
            <person name="Boggess B."/>
            <person name="Townsend C.A."/>
            <person name="Mobashery S."/>
        </authorList>
    </citation>
    <scope>NUCLEOTIDE SEQUENCE [LARGE SCALE GENOMIC DNA]</scope>
    <source>
        <strain evidence="1 2">ATCC 31433</strain>
    </source>
</reference>